<dbReference type="EMBL" id="DUZY01000001">
    <property type="protein sequence ID" value="DAD22115.1"/>
    <property type="molecule type" value="Genomic_DNA"/>
</dbReference>
<evidence type="ECO:0000313" key="3">
    <source>
        <dbReference type="Proteomes" id="UP000607653"/>
    </source>
</evidence>
<name>A0A822XTH0_NELNU</name>
<accession>A0A822XTH0</accession>
<dbReference type="PANTHER" id="PTHR34960">
    <property type="entry name" value="EMB|CAB68146.1-RELATED"/>
    <property type="match status" value="1"/>
</dbReference>
<evidence type="ECO:0000259" key="1">
    <source>
        <dbReference type="Pfam" id="PF25002"/>
    </source>
</evidence>
<dbReference type="Pfam" id="PF25002">
    <property type="entry name" value="DUF7780"/>
    <property type="match status" value="1"/>
</dbReference>
<dbReference type="InterPro" id="IPR056682">
    <property type="entry name" value="DUF7780"/>
</dbReference>
<feature type="domain" description="DUF7780" evidence="1">
    <location>
        <begin position="11"/>
        <end position="104"/>
    </location>
</feature>
<comment type="caution">
    <text evidence="2">The sequence shown here is derived from an EMBL/GenBank/DDBJ whole genome shotgun (WGS) entry which is preliminary data.</text>
</comment>
<protein>
    <recommendedName>
        <fullName evidence="1">DUF7780 domain-containing protein</fullName>
    </recommendedName>
</protein>
<organism evidence="2 3">
    <name type="scientific">Nelumbo nucifera</name>
    <name type="common">Sacred lotus</name>
    <dbReference type="NCBI Taxonomy" id="4432"/>
    <lineage>
        <taxon>Eukaryota</taxon>
        <taxon>Viridiplantae</taxon>
        <taxon>Streptophyta</taxon>
        <taxon>Embryophyta</taxon>
        <taxon>Tracheophyta</taxon>
        <taxon>Spermatophyta</taxon>
        <taxon>Magnoliopsida</taxon>
        <taxon>Proteales</taxon>
        <taxon>Nelumbonaceae</taxon>
        <taxon>Nelumbo</taxon>
    </lineage>
</organism>
<proteinExistence type="predicted"/>
<dbReference type="Proteomes" id="UP000607653">
    <property type="component" value="Unassembled WGS sequence"/>
</dbReference>
<reference evidence="2 3" key="1">
    <citation type="journal article" date="2020" name="Mol. Biol. Evol.">
        <title>Distinct Expression and Methylation Patterns for Genes with Different Fates following a Single Whole-Genome Duplication in Flowering Plants.</title>
        <authorList>
            <person name="Shi T."/>
            <person name="Rahmani R.S."/>
            <person name="Gugger P.F."/>
            <person name="Wang M."/>
            <person name="Li H."/>
            <person name="Zhang Y."/>
            <person name="Li Z."/>
            <person name="Wang Q."/>
            <person name="Van de Peer Y."/>
            <person name="Marchal K."/>
            <person name="Chen J."/>
        </authorList>
    </citation>
    <scope>NUCLEOTIDE SEQUENCE [LARGE SCALE GENOMIC DNA]</scope>
    <source>
        <tissue evidence="2">Leaf</tissue>
    </source>
</reference>
<dbReference type="AlphaFoldDB" id="A0A822XTH0"/>
<dbReference type="PANTHER" id="PTHR34960:SF1">
    <property type="entry name" value="EMB|CAB68146.1-RELATED"/>
    <property type="match status" value="1"/>
</dbReference>
<evidence type="ECO:0000313" key="2">
    <source>
        <dbReference type="EMBL" id="DAD22115.1"/>
    </source>
</evidence>
<sequence>MKAGVWDSLATLQGMKTLFRRGTRAMSDLVVAHITEDVTNDKLHLFIRSIHQSGLIVRFDVTLIFSSSSLASPLGISSIYSSIIREENDAFLKLICHYRDKAHNRGRGGSDVSEDGGELGKGVAVTLWLVDTAMETDDSGNATVLGKGSGDGSIPWVGVGDFEGDDFAASHKLVLLRVSQSWDREQWWLFRRVSIVGPGAVAANTIVGGKSRWNFCSKVEKEKVHQT</sequence>
<keyword evidence="3" id="KW-1185">Reference proteome</keyword>
<gene>
    <name evidence="2" type="ORF">HUJ06_023578</name>
</gene>